<dbReference type="Proteomes" id="UP000241769">
    <property type="component" value="Unassembled WGS sequence"/>
</dbReference>
<comment type="caution">
    <text evidence="2">The sequence shown here is derived from an EMBL/GenBank/DDBJ whole genome shotgun (WGS) entry which is preliminary data.</text>
</comment>
<feature type="compositionally biased region" description="Polar residues" evidence="1">
    <location>
        <begin position="54"/>
        <end position="70"/>
    </location>
</feature>
<feature type="region of interest" description="Disordered" evidence="1">
    <location>
        <begin position="16"/>
        <end position="72"/>
    </location>
</feature>
<dbReference type="InParanoid" id="A0A2P6NU05"/>
<protein>
    <submittedName>
        <fullName evidence="2">Uncharacterized protein</fullName>
    </submittedName>
</protein>
<keyword evidence="3" id="KW-1185">Reference proteome</keyword>
<dbReference type="AlphaFoldDB" id="A0A2P6NU05"/>
<dbReference type="SUPFAM" id="SSF48403">
    <property type="entry name" value="Ankyrin repeat"/>
    <property type="match status" value="1"/>
</dbReference>
<name>A0A2P6NU05_9EUKA</name>
<dbReference type="InterPro" id="IPR036770">
    <property type="entry name" value="Ankyrin_rpt-contain_sf"/>
</dbReference>
<reference evidence="2 3" key="1">
    <citation type="journal article" date="2018" name="Genome Biol. Evol.">
        <title>Multiple Roots of Fruiting Body Formation in Amoebozoa.</title>
        <authorList>
            <person name="Hillmann F."/>
            <person name="Forbes G."/>
            <person name="Novohradska S."/>
            <person name="Ferling I."/>
            <person name="Riege K."/>
            <person name="Groth M."/>
            <person name="Westermann M."/>
            <person name="Marz M."/>
            <person name="Spaller T."/>
            <person name="Winckler T."/>
            <person name="Schaap P."/>
            <person name="Glockner G."/>
        </authorList>
    </citation>
    <scope>NUCLEOTIDE SEQUENCE [LARGE SCALE GENOMIC DNA]</scope>
    <source>
        <strain evidence="2 3">Jena</strain>
    </source>
</reference>
<dbReference type="Gene3D" id="1.25.40.20">
    <property type="entry name" value="Ankyrin repeat-containing domain"/>
    <property type="match status" value="1"/>
</dbReference>
<proteinExistence type="predicted"/>
<evidence type="ECO:0000313" key="3">
    <source>
        <dbReference type="Proteomes" id="UP000241769"/>
    </source>
</evidence>
<evidence type="ECO:0000313" key="2">
    <source>
        <dbReference type="EMBL" id="PRP87453.1"/>
    </source>
</evidence>
<gene>
    <name evidence="2" type="ORF">PROFUN_00664</name>
</gene>
<dbReference type="EMBL" id="MDYQ01000020">
    <property type="protein sequence ID" value="PRP87453.1"/>
    <property type="molecule type" value="Genomic_DNA"/>
</dbReference>
<sequence>MVEALLLRENGQRPRISPISQIREHKGQTREATTREEVKGTKEALLVTIGEVPQNRSPSSRTSQPSNNPDLDSHMALERLRYEMEDPVIECDVQSDVTYVQREDRNQPSSSSTAHRNACTISVTDDTTSVTTDSLDGKPKSYTWQTPLTGLWKDDTGRRYLVSESRVYDACRITLLSIDDRGEGLIAVEAGRYLLNAVRFVVGKVPHFQLIRMETRAGGTKTAEKETKKRTIILSPTDGVDVIEMNQVRTDVDEYRNYGERWGKRLISLIKNSTLDSTLSGVYKSYFGLNHVAAVPCGEDKYIVAGVVELGEKFKFNLNSPQEMEFEDCVIFIGTSHEGSTTSIRQLNAIISSEPSTIPYQRTRDVSRRSNIFGGKMSPQPDLMDWYNAVQDISRLLHLSLSFLLDEGDQEKAIHMLNQSPHLALQPLISKSPGLMPIMKAAQKGMIDTCKTMMLYKADIHAFRRGDKGREKSRSLEYAIVGKDVQMVRFLLDEGVKILPTTVGYAREDKSMVEFLRRYQSEHPESIENETREDE</sequence>
<feature type="compositionally biased region" description="Basic and acidic residues" evidence="1">
    <location>
        <begin position="22"/>
        <end position="42"/>
    </location>
</feature>
<accession>A0A2P6NU05</accession>
<organism evidence="2 3">
    <name type="scientific">Planoprotostelium fungivorum</name>
    <dbReference type="NCBI Taxonomy" id="1890364"/>
    <lineage>
        <taxon>Eukaryota</taxon>
        <taxon>Amoebozoa</taxon>
        <taxon>Evosea</taxon>
        <taxon>Variosea</taxon>
        <taxon>Cavosteliida</taxon>
        <taxon>Cavosteliaceae</taxon>
        <taxon>Planoprotostelium</taxon>
    </lineage>
</organism>
<evidence type="ECO:0000256" key="1">
    <source>
        <dbReference type="SAM" id="MobiDB-lite"/>
    </source>
</evidence>